<gene>
    <name evidence="2" type="ORF">B0I36DRAFT_331072</name>
</gene>
<evidence type="ECO:0000313" key="2">
    <source>
        <dbReference type="EMBL" id="KAH7026639.1"/>
    </source>
</evidence>
<accession>A0A9P8Y331</accession>
<dbReference type="RefSeq" id="XP_046009856.1">
    <property type="nucleotide sequence ID" value="XM_046154925.1"/>
</dbReference>
<dbReference type="EMBL" id="JAGTJQ010000008">
    <property type="protein sequence ID" value="KAH7026639.1"/>
    <property type="molecule type" value="Genomic_DNA"/>
</dbReference>
<protein>
    <submittedName>
        <fullName evidence="2">Uncharacterized protein</fullName>
    </submittedName>
</protein>
<feature type="compositionally biased region" description="Basic and acidic residues" evidence="1">
    <location>
        <begin position="1"/>
        <end position="14"/>
    </location>
</feature>
<proteinExistence type="predicted"/>
<dbReference type="Proteomes" id="UP000756346">
    <property type="component" value="Unassembled WGS sequence"/>
</dbReference>
<comment type="caution">
    <text evidence="2">The sequence shown here is derived from an EMBL/GenBank/DDBJ whole genome shotgun (WGS) entry which is preliminary data.</text>
</comment>
<feature type="compositionally biased region" description="Basic and acidic residues" evidence="1">
    <location>
        <begin position="173"/>
        <end position="188"/>
    </location>
</feature>
<feature type="region of interest" description="Disordered" evidence="1">
    <location>
        <begin position="1"/>
        <end position="36"/>
    </location>
</feature>
<reference evidence="2" key="1">
    <citation type="journal article" date="2021" name="Nat. Commun.">
        <title>Genetic determinants of endophytism in the Arabidopsis root mycobiome.</title>
        <authorList>
            <person name="Mesny F."/>
            <person name="Miyauchi S."/>
            <person name="Thiergart T."/>
            <person name="Pickel B."/>
            <person name="Atanasova L."/>
            <person name="Karlsson M."/>
            <person name="Huettel B."/>
            <person name="Barry K.W."/>
            <person name="Haridas S."/>
            <person name="Chen C."/>
            <person name="Bauer D."/>
            <person name="Andreopoulos W."/>
            <person name="Pangilinan J."/>
            <person name="LaButti K."/>
            <person name="Riley R."/>
            <person name="Lipzen A."/>
            <person name="Clum A."/>
            <person name="Drula E."/>
            <person name="Henrissat B."/>
            <person name="Kohler A."/>
            <person name="Grigoriev I.V."/>
            <person name="Martin F.M."/>
            <person name="Hacquard S."/>
        </authorList>
    </citation>
    <scope>NUCLEOTIDE SEQUENCE</scope>
    <source>
        <strain evidence="2">MPI-CAGE-CH-0230</strain>
    </source>
</reference>
<name>A0A9P8Y331_9PEZI</name>
<evidence type="ECO:0000313" key="3">
    <source>
        <dbReference type="Proteomes" id="UP000756346"/>
    </source>
</evidence>
<organism evidence="2 3">
    <name type="scientific">Microdochium trichocladiopsis</name>
    <dbReference type="NCBI Taxonomy" id="1682393"/>
    <lineage>
        <taxon>Eukaryota</taxon>
        <taxon>Fungi</taxon>
        <taxon>Dikarya</taxon>
        <taxon>Ascomycota</taxon>
        <taxon>Pezizomycotina</taxon>
        <taxon>Sordariomycetes</taxon>
        <taxon>Xylariomycetidae</taxon>
        <taxon>Xylariales</taxon>
        <taxon>Microdochiaceae</taxon>
        <taxon>Microdochium</taxon>
    </lineage>
</organism>
<sequence length="248" mass="27669">MRERTQQRRPESLIDRIPPLGESGNCGQQPPDKHTNIQNNHHVEIRRHSPLDHLADSGGDGHWTSHDYCMYMSSRVGRAGGHDHVPRGGLVSLIPVLLEAKSQTKSAARAPSSAPHIPRNYSRPLQRRGENYTNAHVLSDGFDNPLRGLTHTISQPTARELHRQDALACSSHGKKDYPEPEPEPDRRSARLMRMSAYNAPQSRPQQVTAPPPPRPESEQPFIAPLPPYLSIFPARDNAPPSYEASVQQ</sequence>
<feature type="region of interest" description="Disordered" evidence="1">
    <location>
        <begin position="104"/>
        <end position="127"/>
    </location>
</feature>
<feature type="compositionally biased region" description="Polar residues" evidence="1">
    <location>
        <begin position="198"/>
        <end position="208"/>
    </location>
</feature>
<keyword evidence="3" id="KW-1185">Reference proteome</keyword>
<evidence type="ECO:0000256" key="1">
    <source>
        <dbReference type="SAM" id="MobiDB-lite"/>
    </source>
</evidence>
<feature type="region of interest" description="Disordered" evidence="1">
    <location>
        <begin position="156"/>
        <end position="248"/>
    </location>
</feature>
<dbReference type="AlphaFoldDB" id="A0A9P8Y331"/>
<dbReference type="GeneID" id="70184471"/>